<keyword evidence="2" id="KW-1185">Reference proteome</keyword>
<protein>
    <submittedName>
        <fullName evidence="1">Pirin</fullName>
    </submittedName>
</protein>
<dbReference type="EMBL" id="JAHZIK010001974">
    <property type="protein sequence ID" value="MBW7460032.1"/>
    <property type="molecule type" value="Genomic_DNA"/>
</dbReference>
<gene>
    <name evidence="1" type="ORF">K0U00_38820</name>
</gene>
<reference evidence="1 2" key="1">
    <citation type="submission" date="2021-07" db="EMBL/GenBank/DDBJ databases">
        <title>Paenibacillus radiodurans sp. nov., isolated from the southeastern edge of Tengger Desert.</title>
        <authorList>
            <person name="Zhang G."/>
        </authorList>
    </citation>
    <scope>NUCLEOTIDE SEQUENCE [LARGE SCALE GENOMIC DNA]</scope>
    <source>
        <strain evidence="1 2">CCM 7311</strain>
    </source>
</reference>
<accession>A0ABS7CGT8</accession>
<comment type="caution">
    <text evidence="1">The sequence shown here is derived from an EMBL/GenBank/DDBJ whole genome shotgun (WGS) entry which is preliminary data.</text>
</comment>
<evidence type="ECO:0000313" key="1">
    <source>
        <dbReference type="EMBL" id="MBW7460032.1"/>
    </source>
</evidence>
<evidence type="ECO:0000313" key="2">
    <source>
        <dbReference type="Proteomes" id="UP001519887"/>
    </source>
</evidence>
<sequence>LSALAIRGGGSWSYAEDAAKNTDFQHKDYVVVRADEELNVLITASEGTEPLRLILIEVPTIVDYPLHPKR</sequence>
<feature type="non-terminal residue" evidence="1">
    <location>
        <position position="1"/>
    </location>
</feature>
<dbReference type="Proteomes" id="UP001519887">
    <property type="component" value="Unassembled WGS sequence"/>
</dbReference>
<proteinExistence type="predicted"/>
<name>A0ABS7CGT8_9BACL</name>
<organism evidence="1 2">
    <name type="scientific">Paenibacillus sepulcri</name>
    <dbReference type="NCBI Taxonomy" id="359917"/>
    <lineage>
        <taxon>Bacteria</taxon>
        <taxon>Bacillati</taxon>
        <taxon>Bacillota</taxon>
        <taxon>Bacilli</taxon>
        <taxon>Bacillales</taxon>
        <taxon>Paenibacillaceae</taxon>
        <taxon>Paenibacillus</taxon>
    </lineage>
</organism>